<dbReference type="GO" id="GO:0005576">
    <property type="term" value="C:extracellular region"/>
    <property type="evidence" value="ECO:0007669"/>
    <property type="project" value="TreeGrafter"/>
</dbReference>
<sequence>MGTSRPLRTATSAPLAGLLLALALAAPATAAPVPCTTGTGPYQRELERHLRLGVDGRQSAADCEAIRAFQSRNGVRPADGYAGLATYRTMLVVEARANPNAAGRCPVRAYRVACVDLDRQLMWVQKGSRVVFAPVPIRSGRDGYETRTGWHTVYWREIDHYSDLYEAPMPYAQFFDEGQAFHGSNGDLYSGGSHGCVNLRLDDARRLWNTLAENDSVFVWGVKPGTERTLRPTAPSPAAHTPPPTPGAR</sequence>
<evidence type="ECO:0000259" key="9">
    <source>
        <dbReference type="PROSITE" id="PS52029"/>
    </source>
</evidence>
<evidence type="ECO:0000256" key="6">
    <source>
        <dbReference type="PROSITE-ProRule" id="PRU01373"/>
    </source>
</evidence>
<gene>
    <name evidence="10" type="ORF">EJC51_16850</name>
</gene>
<dbReference type="PROSITE" id="PS52029">
    <property type="entry name" value="LD_TPASE"/>
    <property type="match status" value="1"/>
</dbReference>
<dbReference type="GO" id="GO:0071555">
    <property type="term" value="P:cell wall organization"/>
    <property type="evidence" value="ECO:0007669"/>
    <property type="project" value="UniProtKB-UniRule"/>
</dbReference>
<dbReference type="InterPro" id="IPR038063">
    <property type="entry name" value="Transpep_catalytic_dom"/>
</dbReference>
<dbReference type="RefSeq" id="WP_126271842.1">
    <property type="nucleotide sequence ID" value="NZ_CP034463.1"/>
</dbReference>
<dbReference type="GO" id="GO:0008360">
    <property type="term" value="P:regulation of cell shape"/>
    <property type="evidence" value="ECO:0007669"/>
    <property type="project" value="UniProtKB-UniRule"/>
</dbReference>
<dbReference type="PANTHER" id="PTHR30582:SF33">
    <property type="entry name" value="EXPORTED PROTEIN"/>
    <property type="match status" value="1"/>
</dbReference>
<keyword evidence="3 6" id="KW-0133">Cell shape</keyword>
<evidence type="ECO:0000313" key="10">
    <source>
        <dbReference type="EMBL" id="AZP17634.1"/>
    </source>
</evidence>
<dbReference type="InterPro" id="IPR005490">
    <property type="entry name" value="LD_TPept_cat_dom"/>
</dbReference>
<feature type="chain" id="PRO_5018710291" description="L,D-TPase catalytic domain-containing protein" evidence="8">
    <location>
        <begin position="31"/>
        <end position="249"/>
    </location>
</feature>
<evidence type="ECO:0000256" key="8">
    <source>
        <dbReference type="SAM" id="SignalP"/>
    </source>
</evidence>
<keyword evidence="11" id="KW-1185">Reference proteome</keyword>
<protein>
    <recommendedName>
        <fullName evidence="9">L,D-TPase catalytic domain-containing protein</fullName>
    </recommendedName>
</protein>
<dbReference type="Gene3D" id="2.40.440.10">
    <property type="entry name" value="L,D-transpeptidase catalytic domain-like"/>
    <property type="match status" value="1"/>
</dbReference>
<dbReference type="InterPro" id="IPR050979">
    <property type="entry name" value="LD-transpeptidase"/>
</dbReference>
<evidence type="ECO:0000256" key="2">
    <source>
        <dbReference type="ARBA" id="ARBA00022679"/>
    </source>
</evidence>
<feature type="region of interest" description="Disordered" evidence="7">
    <location>
        <begin position="228"/>
        <end position="249"/>
    </location>
</feature>
<dbReference type="EMBL" id="CP034463">
    <property type="protein sequence ID" value="AZP17634.1"/>
    <property type="molecule type" value="Genomic_DNA"/>
</dbReference>
<comment type="pathway">
    <text evidence="1 6">Cell wall biogenesis; peptidoglycan biosynthesis.</text>
</comment>
<evidence type="ECO:0000256" key="1">
    <source>
        <dbReference type="ARBA" id="ARBA00004752"/>
    </source>
</evidence>
<dbReference type="GO" id="GO:0071972">
    <property type="term" value="F:peptidoglycan L,D-transpeptidase activity"/>
    <property type="evidence" value="ECO:0007669"/>
    <property type="project" value="TreeGrafter"/>
</dbReference>
<organism evidence="10 11">
    <name type="scientific">Streptomyces aquilus</name>
    <dbReference type="NCBI Taxonomy" id="2548456"/>
    <lineage>
        <taxon>Bacteria</taxon>
        <taxon>Bacillati</taxon>
        <taxon>Actinomycetota</taxon>
        <taxon>Actinomycetes</taxon>
        <taxon>Kitasatosporales</taxon>
        <taxon>Streptomycetaceae</taxon>
        <taxon>Streptomyces</taxon>
    </lineage>
</organism>
<keyword evidence="2" id="KW-0808">Transferase</keyword>
<dbReference type="Pfam" id="PF03734">
    <property type="entry name" value="YkuD"/>
    <property type="match status" value="1"/>
</dbReference>
<feature type="active site" description="Proton donor/acceptor" evidence="6">
    <location>
        <position position="182"/>
    </location>
</feature>
<keyword evidence="8" id="KW-0732">Signal</keyword>
<keyword evidence="4 6" id="KW-0573">Peptidoglycan synthesis</keyword>
<dbReference type="PANTHER" id="PTHR30582">
    <property type="entry name" value="L,D-TRANSPEPTIDASE"/>
    <property type="match status" value="1"/>
</dbReference>
<feature type="active site" description="Nucleophile" evidence="6">
    <location>
        <position position="196"/>
    </location>
</feature>
<evidence type="ECO:0000256" key="5">
    <source>
        <dbReference type="ARBA" id="ARBA00023316"/>
    </source>
</evidence>
<evidence type="ECO:0000256" key="4">
    <source>
        <dbReference type="ARBA" id="ARBA00022984"/>
    </source>
</evidence>
<dbReference type="KEGG" id="saqu:EJC51_16850"/>
<evidence type="ECO:0000256" key="7">
    <source>
        <dbReference type="SAM" id="MobiDB-lite"/>
    </source>
</evidence>
<dbReference type="UniPathway" id="UPA00219"/>
<keyword evidence="5 6" id="KW-0961">Cell wall biogenesis/degradation</keyword>
<dbReference type="SUPFAM" id="SSF47090">
    <property type="entry name" value="PGBD-like"/>
    <property type="match status" value="1"/>
</dbReference>
<dbReference type="InterPro" id="IPR036365">
    <property type="entry name" value="PGBD-like_sf"/>
</dbReference>
<feature type="compositionally biased region" description="Pro residues" evidence="7">
    <location>
        <begin position="240"/>
        <end position="249"/>
    </location>
</feature>
<dbReference type="SUPFAM" id="SSF141523">
    <property type="entry name" value="L,D-transpeptidase catalytic domain-like"/>
    <property type="match status" value="1"/>
</dbReference>
<dbReference type="Proteomes" id="UP000280197">
    <property type="component" value="Chromosome"/>
</dbReference>
<evidence type="ECO:0000313" key="11">
    <source>
        <dbReference type="Proteomes" id="UP000280197"/>
    </source>
</evidence>
<dbReference type="GO" id="GO:0018104">
    <property type="term" value="P:peptidoglycan-protein cross-linking"/>
    <property type="evidence" value="ECO:0007669"/>
    <property type="project" value="TreeGrafter"/>
</dbReference>
<feature type="domain" description="L,D-TPase catalytic" evidence="9">
    <location>
        <begin position="111"/>
        <end position="220"/>
    </location>
</feature>
<evidence type="ECO:0000256" key="3">
    <source>
        <dbReference type="ARBA" id="ARBA00022960"/>
    </source>
</evidence>
<reference evidence="10 11" key="1">
    <citation type="submission" date="2018-12" db="EMBL/GenBank/DDBJ databases">
        <authorList>
            <person name="Li K."/>
        </authorList>
    </citation>
    <scope>NUCLEOTIDE SEQUENCE [LARGE SCALE GENOMIC DNA]</scope>
    <source>
        <strain evidence="11">CR22</strain>
    </source>
</reference>
<name>A0A3Q9C2D1_9ACTN</name>
<accession>A0A3Q9C2D1</accession>
<proteinExistence type="predicted"/>
<dbReference type="AlphaFoldDB" id="A0A3Q9C2D1"/>
<feature type="signal peptide" evidence="8">
    <location>
        <begin position="1"/>
        <end position="30"/>
    </location>
</feature>
<dbReference type="CDD" id="cd16913">
    <property type="entry name" value="YkuD_like"/>
    <property type="match status" value="1"/>
</dbReference>
<dbReference type="GO" id="GO:0016740">
    <property type="term" value="F:transferase activity"/>
    <property type="evidence" value="ECO:0007669"/>
    <property type="project" value="UniProtKB-KW"/>
</dbReference>